<comment type="caution">
    <text evidence="2">The sequence shown here is derived from an EMBL/GenBank/DDBJ whole genome shotgun (WGS) entry which is preliminary data.</text>
</comment>
<evidence type="ECO:0000313" key="2">
    <source>
        <dbReference type="EMBL" id="KAF9442577.1"/>
    </source>
</evidence>
<organism evidence="2 3">
    <name type="scientific">Macrolepiota fuliginosa MF-IS2</name>
    <dbReference type="NCBI Taxonomy" id="1400762"/>
    <lineage>
        <taxon>Eukaryota</taxon>
        <taxon>Fungi</taxon>
        <taxon>Dikarya</taxon>
        <taxon>Basidiomycota</taxon>
        <taxon>Agaricomycotina</taxon>
        <taxon>Agaricomycetes</taxon>
        <taxon>Agaricomycetidae</taxon>
        <taxon>Agaricales</taxon>
        <taxon>Agaricineae</taxon>
        <taxon>Agaricaceae</taxon>
        <taxon>Macrolepiota</taxon>
    </lineage>
</organism>
<name>A0A9P5X1J6_9AGAR</name>
<keyword evidence="1" id="KW-0472">Membrane</keyword>
<keyword evidence="1" id="KW-0812">Transmembrane</keyword>
<feature type="transmembrane region" description="Helical" evidence="1">
    <location>
        <begin position="20"/>
        <end position="38"/>
    </location>
</feature>
<dbReference type="Proteomes" id="UP000807342">
    <property type="component" value="Unassembled WGS sequence"/>
</dbReference>
<proteinExistence type="predicted"/>
<keyword evidence="3" id="KW-1185">Reference proteome</keyword>
<evidence type="ECO:0000313" key="3">
    <source>
        <dbReference type="Proteomes" id="UP000807342"/>
    </source>
</evidence>
<accession>A0A9P5X1J6</accession>
<reference evidence="2" key="1">
    <citation type="submission" date="2020-11" db="EMBL/GenBank/DDBJ databases">
        <authorList>
            <consortium name="DOE Joint Genome Institute"/>
            <person name="Ahrendt S."/>
            <person name="Riley R."/>
            <person name="Andreopoulos W."/>
            <person name="Labutti K."/>
            <person name="Pangilinan J."/>
            <person name="Ruiz-Duenas F.J."/>
            <person name="Barrasa J.M."/>
            <person name="Sanchez-Garcia M."/>
            <person name="Camarero S."/>
            <person name="Miyauchi S."/>
            <person name="Serrano A."/>
            <person name="Linde D."/>
            <person name="Babiker R."/>
            <person name="Drula E."/>
            <person name="Ayuso-Fernandez I."/>
            <person name="Pacheco R."/>
            <person name="Padilla G."/>
            <person name="Ferreira P."/>
            <person name="Barriuso J."/>
            <person name="Kellner H."/>
            <person name="Castanera R."/>
            <person name="Alfaro M."/>
            <person name="Ramirez L."/>
            <person name="Pisabarro A.G."/>
            <person name="Kuo A."/>
            <person name="Tritt A."/>
            <person name="Lipzen A."/>
            <person name="He G."/>
            <person name="Yan M."/>
            <person name="Ng V."/>
            <person name="Cullen D."/>
            <person name="Martin F."/>
            <person name="Rosso M.-N."/>
            <person name="Henrissat B."/>
            <person name="Hibbett D."/>
            <person name="Martinez A.T."/>
            <person name="Grigoriev I.V."/>
        </authorList>
    </citation>
    <scope>NUCLEOTIDE SEQUENCE</scope>
    <source>
        <strain evidence="2">MF-IS2</strain>
    </source>
</reference>
<dbReference type="AlphaFoldDB" id="A0A9P5X1J6"/>
<evidence type="ECO:0000256" key="1">
    <source>
        <dbReference type="SAM" id="Phobius"/>
    </source>
</evidence>
<sequence length="83" mass="8893">MDLVPIQIPCSLDVFHLAETSIINVSGIVMVPIIMLGIEYRGDCFPRSGISDFRDTVALKANPGHGTEIAARNVVGRRGNTVG</sequence>
<keyword evidence="1" id="KW-1133">Transmembrane helix</keyword>
<dbReference type="EMBL" id="MU151604">
    <property type="protein sequence ID" value="KAF9442577.1"/>
    <property type="molecule type" value="Genomic_DNA"/>
</dbReference>
<gene>
    <name evidence="2" type="ORF">P691DRAFT_810418</name>
</gene>
<protein>
    <submittedName>
        <fullName evidence="2">Uncharacterized protein</fullName>
    </submittedName>
</protein>